<evidence type="ECO:0000313" key="1">
    <source>
        <dbReference type="EMBL" id="MFB9991474.1"/>
    </source>
</evidence>
<sequence length="75" mass="7844">MTVAQVAAGVLFLDAQQVVGSAVPLDAAQLPLSGARDEVTVRDSDVKVGETIRWCGEESLLAGSFKLTCSPQARL</sequence>
<comment type="caution">
    <text evidence="1">The sequence shown here is derived from an EMBL/GenBank/DDBJ whole genome shotgun (WGS) entry which is preliminary data.</text>
</comment>
<keyword evidence="2" id="KW-1185">Reference proteome</keyword>
<dbReference type="Proteomes" id="UP001589733">
    <property type="component" value="Unassembled WGS sequence"/>
</dbReference>
<evidence type="ECO:0000313" key="2">
    <source>
        <dbReference type="Proteomes" id="UP001589733"/>
    </source>
</evidence>
<protein>
    <submittedName>
        <fullName evidence="1">Uncharacterized protein</fullName>
    </submittedName>
</protein>
<organism evidence="1 2">
    <name type="scientific">Deinococcus oregonensis</name>
    <dbReference type="NCBI Taxonomy" id="1805970"/>
    <lineage>
        <taxon>Bacteria</taxon>
        <taxon>Thermotogati</taxon>
        <taxon>Deinococcota</taxon>
        <taxon>Deinococci</taxon>
        <taxon>Deinococcales</taxon>
        <taxon>Deinococcaceae</taxon>
        <taxon>Deinococcus</taxon>
    </lineage>
</organism>
<name>A0ABV6AVE0_9DEIO</name>
<dbReference type="EMBL" id="JBHLYR010000016">
    <property type="protein sequence ID" value="MFB9991474.1"/>
    <property type="molecule type" value="Genomic_DNA"/>
</dbReference>
<dbReference type="RefSeq" id="WP_380006551.1">
    <property type="nucleotide sequence ID" value="NZ_JBHLYR010000016.1"/>
</dbReference>
<gene>
    <name evidence="1" type="ORF">ACFFLM_05760</name>
</gene>
<proteinExistence type="predicted"/>
<accession>A0ABV6AVE0</accession>
<reference evidence="1 2" key="1">
    <citation type="submission" date="2024-09" db="EMBL/GenBank/DDBJ databases">
        <authorList>
            <person name="Sun Q."/>
            <person name="Mori K."/>
        </authorList>
    </citation>
    <scope>NUCLEOTIDE SEQUENCE [LARGE SCALE GENOMIC DNA]</scope>
    <source>
        <strain evidence="1 2">JCM 13503</strain>
    </source>
</reference>